<evidence type="ECO:0000259" key="9">
    <source>
        <dbReference type="PROSITE" id="PS50850"/>
    </source>
</evidence>
<dbReference type="PANTHER" id="PTHR11388">
    <property type="entry name" value="ORGANIC ANION TRANSPORTER"/>
    <property type="match status" value="1"/>
</dbReference>
<name>A0A8D2LGN3_VARKO</name>
<proteinExistence type="inferred from homology"/>
<evidence type="ECO:0000256" key="1">
    <source>
        <dbReference type="ARBA" id="ARBA00004651"/>
    </source>
</evidence>
<dbReference type="InterPro" id="IPR036058">
    <property type="entry name" value="Kazal_dom_sf"/>
</dbReference>
<feature type="transmembrane region" description="Helical" evidence="8">
    <location>
        <begin position="272"/>
        <end position="295"/>
    </location>
</feature>
<dbReference type="InterPro" id="IPR004156">
    <property type="entry name" value="OATP"/>
</dbReference>
<feature type="transmembrane region" description="Helical" evidence="8">
    <location>
        <begin position="551"/>
        <end position="578"/>
    </location>
</feature>
<reference evidence="11" key="2">
    <citation type="submission" date="2025-09" db="UniProtKB">
        <authorList>
            <consortium name="Ensembl"/>
        </authorList>
    </citation>
    <scope>IDENTIFICATION</scope>
</reference>
<evidence type="ECO:0000256" key="5">
    <source>
        <dbReference type="ARBA" id="ARBA00022989"/>
    </source>
</evidence>
<dbReference type="Proteomes" id="UP000694545">
    <property type="component" value="Unplaced"/>
</dbReference>
<dbReference type="Pfam" id="PF03137">
    <property type="entry name" value="OATP"/>
    <property type="match status" value="1"/>
</dbReference>
<sequence length="640" mass="70328">MWESRKVLCVDFRPQFSNETASTCSGISLMKKNFESCHLFFPEISHHELVFIAALSFTYFSKVFSGSIMKSCFTQLERRFGISSSTAGIMDGGFELGNLLVIAFVSYFGAKLHRPRIIGLGCFIMSLGSFLTAMPHFFMGYYKYDTISRASDTLTSSFSPCSLNQTLPGLKEIPGPGCKKEEISYAWIYVLLGNVLRGIGETPIGPLGISYLDDFAREEDSPLYIGCLHTIGMIGPMAGYLLGSVIAKLYVDIGFVDLSAITITPTDARWVGAWWLGFLAAGVINLISGIPFLFLPKSLKTKEEDAPSKQNLDSVKAHRGESHTEKLATEQGLGCLRNLKDFFKSLKKLLSNRMYLIMLCMMLLQAKSFIGYLTYNPKYMEQQYGQAASRSNFIIGEISLPAVSIGMFAGGLIMKKYKLGIVAATKMSLILSLLGYLISILNFLVGCDNRTVAGLTASYDGYVMCRHGRAVPFYSACNSDCSCSVSQWDPVCGANGITYMSACFAGCKDIRGSGKETVFHNCSCIEQAGSMMGNSSAVLGECQRSDNCSKLFIYFIMIKVVGYLFLSLAAVPSFMILIRCVLPELKALAMGFQMLIIRSLAGIPAPVYFGAVIDRACLVWSRTSCGRRGACRIYDSNVYR</sequence>
<feature type="transmembrane region" description="Helical" evidence="8">
    <location>
        <begin position="426"/>
        <end position="445"/>
    </location>
</feature>
<dbReference type="Ensembl" id="ENSVKKT00000022357.1">
    <property type="protein sequence ID" value="ENSVKKP00000021812.1"/>
    <property type="gene ID" value="ENSVKKG00000014564.1"/>
</dbReference>
<dbReference type="Gene3D" id="3.30.60.30">
    <property type="match status" value="1"/>
</dbReference>
<evidence type="ECO:0000256" key="2">
    <source>
        <dbReference type="ARBA" id="ARBA00009657"/>
    </source>
</evidence>
<dbReference type="GO" id="GO:0015125">
    <property type="term" value="F:bile acid transmembrane transporter activity"/>
    <property type="evidence" value="ECO:0007669"/>
    <property type="project" value="TreeGrafter"/>
</dbReference>
<dbReference type="InterPro" id="IPR020846">
    <property type="entry name" value="MFS_dom"/>
</dbReference>
<dbReference type="PROSITE" id="PS50850">
    <property type="entry name" value="MFS"/>
    <property type="match status" value="1"/>
</dbReference>
<dbReference type="SUPFAM" id="SSF100895">
    <property type="entry name" value="Kazal-type serine protease inhibitors"/>
    <property type="match status" value="1"/>
</dbReference>
<feature type="transmembrane region" description="Helical" evidence="8">
    <location>
        <begin position="49"/>
        <end position="69"/>
    </location>
</feature>
<evidence type="ECO:0000256" key="8">
    <source>
        <dbReference type="RuleBase" id="RU362056"/>
    </source>
</evidence>
<dbReference type="Pfam" id="PF07648">
    <property type="entry name" value="Kazal_2"/>
    <property type="match status" value="1"/>
</dbReference>
<dbReference type="SMART" id="SM00280">
    <property type="entry name" value="KAZAL"/>
    <property type="match status" value="1"/>
</dbReference>
<keyword evidence="12" id="KW-1185">Reference proteome</keyword>
<keyword evidence="8" id="KW-0813">Transport</keyword>
<dbReference type="InterPro" id="IPR002350">
    <property type="entry name" value="Kazal_dom"/>
</dbReference>
<dbReference type="NCBIfam" id="TIGR00805">
    <property type="entry name" value="oat"/>
    <property type="match status" value="1"/>
</dbReference>
<organism evidence="11 12">
    <name type="scientific">Varanus komodoensis</name>
    <name type="common">Komodo dragon</name>
    <dbReference type="NCBI Taxonomy" id="61221"/>
    <lineage>
        <taxon>Eukaryota</taxon>
        <taxon>Metazoa</taxon>
        <taxon>Chordata</taxon>
        <taxon>Craniata</taxon>
        <taxon>Vertebrata</taxon>
        <taxon>Euteleostomi</taxon>
        <taxon>Lepidosauria</taxon>
        <taxon>Squamata</taxon>
        <taxon>Bifurcata</taxon>
        <taxon>Unidentata</taxon>
        <taxon>Episquamata</taxon>
        <taxon>Toxicofera</taxon>
        <taxon>Anguimorpha</taxon>
        <taxon>Paleoanguimorpha</taxon>
        <taxon>Varanoidea</taxon>
        <taxon>Varanidae</taxon>
        <taxon>Varanus</taxon>
    </lineage>
</organism>
<feature type="transmembrane region" description="Helical" evidence="8">
    <location>
        <begin position="354"/>
        <end position="373"/>
    </location>
</feature>
<dbReference type="GO" id="GO:0006811">
    <property type="term" value="P:monoatomic ion transport"/>
    <property type="evidence" value="ECO:0007669"/>
    <property type="project" value="UniProtKB-KW"/>
</dbReference>
<dbReference type="GO" id="GO:0015347">
    <property type="term" value="F:sodium-independent organic anion transmembrane transporter activity"/>
    <property type="evidence" value="ECO:0007669"/>
    <property type="project" value="TreeGrafter"/>
</dbReference>
<dbReference type="AlphaFoldDB" id="A0A8D2LGN3"/>
<protein>
    <recommendedName>
        <fullName evidence="8">Solute carrier organic anion transporter family member</fullName>
    </recommendedName>
</protein>
<feature type="transmembrane region" description="Helical" evidence="8">
    <location>
        <begin position="117"/>
        <end position="138"/>
    </location>
</feature>
<keyword evidence="3" id="KW-1003">Cell membrane</keyword>
<evidence type="ECO:0000256" key="6">
    <source>
        <dbReference type="ARBA" id="ARBA00023136"/>
    </source>
</evidence>
<evidence type="ECO:0000313" key="12">
    <source>
        <dbReference type="Proteomes" id="UP000694545"/>
    </source>
</evidence>
<keyword evidence="6 8" id="KW-0472">Membrane</keyword>
<feature type="transmembrane region" description="Helical" evidence="8">
    <location>
        <begin position="393"/>
        <end position="414"/>
    </location>
</feature>
<comment type="caution">
    <text evidence="8">Lacks conserved residue(s) required for the propagation of feature annotation.</text>
</comment>
<keyword evidence="8" id="KW-0406">Ion transport</keyword>
<accession>A0A8D2LGN3</accession>
<dbReference type="GO" id="GO:0016323">
    <property type="term" value="C:basolateral plasma membrane"/>
    <property type="evidence" value="ECO:0007669"/>
    <property type="project" value="TreeGrafter"/>
</dbReference>
<keyword evidence="5 8" id="KW-1133">Transmembrane helix</keyword>
<evidence type="ECO:0000313" key="11">
    <source>
        <dbReference type="Ensembl" id="ENSVKKP00000021812.1"/>
    </source>
</evidence>
<dbReference type="GO" id="GO:0043252">
    <property type="term" value="P:sodium-independent organic anion transport"/>
    <property type="evidence" value="ECO:0007669"/>
    <property type="project" value="TreeGrafter"/>
</dbReference>
<reference evidence="11" key="1">
    <citation type="submission" date="2025-08" db="UniProtKB">
        <authorList>
            <consortium name="Ensembl"/>
        </authorList>
    </citation>
    <scope>IDENTIFICATION</scope>
</reference>
<feature type="transmembrane region" description="Helical" evidence="8">
    <location>
        <begin position="89"/>
        <end position="110"/>
    </location>
</feature>
<evidence type="ECO:0000256" key="3">
    <source>
        <dbReference type="ARBA" id="ARBA00022475"/>
    </source>
</evidence>
<dbReference type="InterPro" id="IPR036259">
    <property type="entry name" value="MFS_trans_sf"/>
</dbReference>
<evidence type="ECO:0000259" key="10">
    <source>
        <dbReference type="PROSITE" id="PS51465"/>
    </source>
</evidence>
<feature type="domain" description="Major facilitator superfamily (MFS) profile" evidence="9">
    <location>
        <begin position="51"/>
        <end position="640"/>
    </location>
</feature>
<feature type="transmembrane region" description="Helical" evidence="8">
    <location>
        <begin position="223"/>
        <end position="242"/>
    </location>
</feature>
<dbReference type="Gene3D" id="1.20.1250.20">
    <property type="entry name" value="MFS general substrate transporter like domains"/>
    <property type="match status" value="1"/>
</dbReference>
<dbReference type="OMA" id="ECPRDSQ"/>
<comment type="similarity">
    <text evidence="2 8">Belongs to the organo anion transporter (TC 2.A.60) family.</text>
</comment>
<keyword evidence="7" id="KW-1015">Disulfide bond</keyword>
<evidence type="ECO:0000256" key="4">
    <source>
        <dbReference type="ARBA" id="ARBA00022692"/>
    </source>
</evidence>
<dbReference type="PROSITE" id="PS51465">
    <property type="entry name" value="KAZAL_2"/>
    <property type="match status" value="1"/>
</dbReference>
<comment type="subcellular location">
    <subcellularLocation>
        <location evidence="1 8">Cell membrane</location>
        <topology evidence="1 8">Multi-pass membrane protein</topology>
    </subcellularLocation>
</comment>
<feature type="domain" description="Kazal-like" evidence="10">
    <location>
        <begin position="471"/>
        <end position="526"/>
    </location>
</feature>
<dbReference type="SUPFAM" id="SSF103473">
    <property type="entry name" value="MFS general substrate transporter"/>
    <property type="match status" value="1"/>
</dbReference>
<evidence type="ECO:0000256" key="7">
    <source>
        <dbReference type="ARBA" id="ARBA00023157"/>
    </source>
</evidence>
<keyword evidence="4 8" id="KW-0812">Transmembrane</keyword>
<dbReference type="PANTHER" id="PTHR11388:SF89">
    <property type="entry name" value="SOLUTE CARRIER ORGANIC ANION TRANSPORTER FAMILY MEMBER 1B3"/>
    <property type="match status" value="1"/>
</dbReference>